<protein>
    <submittedName>
        <fullName evidence="1">Uncharacterized protein</fullName>
    </submittedName>
</protein>
<organism evidence="1 2">
    <name type="scientific">Gossypium australe</name>
    <dbReference type="NCBI Taxonomy" id="47621"/>
    <lineage>
        <taxon>Eukaryota</taxon>
        <taxon>Viridiplantae</taxon>
        <taxon>Streptophyta</taxon>
        <taxon>Embryophyta</taxon>
        <taxon>Tracheophyta</taxon>
        <taxon>Spermatophyta</taxon>
        <taxon>Magnoliopsida</taxon>
        <taxon>eudicotyledons</taxon>
        <taxon>Gunneridae</taxon>
        <taxon>Pentapetalae</taxon>
        <taxon>rosids</taxon>
        <taxon>malvids</taxon>
        <taxon>Malvales</taxon>
        <taxon>Malvaceae</taxon>
        <taxon>Malvoideae</taxon>
        <taxon>Gossypium</taxon>
    </lineage>
</organism>
<reference evidence="2" key="1">
    <citation type="journal article" date="2019" name="Plant Biotechnol. J.">
        <title>Genome sequencing of the Australian wild diploid species Gossypium australe highlights disease resistance and delayed gland morphogenesis.</title>
        <authorList>
            <person name="Cai Y."/>
            <person name="Cai X."/>
            <person name="Wang Q."/>
            <person name="Wang P."/>
            <person name="Zhang Y."/>
            <person name="Cai C."/>
            <person name="Xu Y."/>
            <person name="Wang K."/>
            <person name="Zhou Z."/>
            <person name="Wang C."/>
            <person name="Geng S."/>
            <person name="Li B."/>
            <person name="Dong Q."/>
            <person name="Hou Y."/>
            <person name="Wang H."/>
            <person name="Ai P."/>
            <person name="Liu Z."/>
            <person name="Yi F."/>
            <person name="Sun M."/>
            <person name="An G."/>
            <person name="Cheng J."/>
            <person name="Zhang Y."/>
            <person name="Shi Q."/>
            <person name="Xie Y."/>
            <person name="Shi X."/>
            <person name="Chang Y."/>
            <person name="Huang F."/>
            <person name="Chen Y."/>
            <person name="Hong S."/>
            <person name="Mi L."/>
            <person name="Sun Q."/>
            <person name="Zhang L."/>
            <person name="Zhou B."/>
            <person name="Peng R."/>
            <person name="Zhang X."/>
            <person name="Liu F."/>
        </authorList>
    </citation>
    <scope>NUCLEOTIDE SEQUENCE [LARGE SCALE GENOMIC DNA]</scope>
    <source>
        <strain evidence="2">cv. PA1801</strain>
    </source>
</reference>
<evidence type="ECO:0000313" key="2">
    <source>
        <dbReference type="Proteomes" id="UP000325315"/>
    </source>
</evidence>
<sequence>MVLCECSMQVPHRNNGTVTPHTYVKPRNRIRGITKLNLLKHTTLGYRISFQLQLLTHIHNILTMGLRSPKHTYERATHPYGGRDTPVVDTDLHHMACHTPVCLARGRH</sequence>
<dbReference type="AlphaFoldDB" id="A0A5B6VDL4"/>
<accession>A0A5B6VDL4</accession>
<gene>
    <name evidence="1" type="ORF">EPI10_002113</name>
</gene>
<comment type="caution">
    <text evidence="1">The sequence shown here is derived from an EMBL/GenBank/DDBJ whole genome shotgun (WGS) entry which is preliminary data.</text>
</comment>
<keyword evidence="2" id="KW-1185">Reference proteome</keyword>
<name>A0A5B6VDL4_9ROSI</name>
<proteinExistence type="predicted"/>
<evidence type="ECO:0000313" key="1">
    <source>
        <dbReference type="EMBL" id="KAA3467066.1"/>
    </source>
</evidence>
<dbReference type="EMBL" id="SMMG02000007">
    <property type="protein sequence ID" value="KAA3467066.1"/>
    <property type="molecule type" value="Genomic_DNA"/>
</dbReference>
<dbReference type="Proteomes" id="UP000325315">
    <property type="component" value="Unassembled WGS sequence"/>
</dbReference>